<dbReference type="InterPro" id="IPR055864">
    <property type="entry name" value="DUF7441"/>
</dbReference>
<protein>
    <recommendedName>
        <fullName evidence="1">DUF7441 domain-containing protein</fullName>
    </recommendedName>
</protein>
<dbReference type="EMBL" id="MK867354">
    <property type="protein sequence ID" value="QFG06436.1"/>
    <property type="molecule type" value="Genomic_DNA"/>
</dbReference>
<proteinExistence type="predicted"/>
<evidence type="ECO:0000313" key="2">
    <source>
        <dbReference type="EMBL" id="QFG06436.1"/>
    </source>
</evidence>
<evidence type="ECO:0000259" key="1">
    <source>
        <dbReference type="Pfam" id="PF24225"/>
    </source>
</evidence>
<keyword evidence="3" id="KW-1185">Reference proteome</keyword>
<name>A0A6M2ZIM8_9CAUD</name>
<feature type="domain" description="DUF7441" evidence="1">
    <location>
        <begin position="5"/>
        <end position="74"/>
    </location>
</feature>
<evidence type="ECO:0000313" key="3">
    <source>
        <dbReference type="Proteomes" id="UP000515683"/>
    </source>
</evidence>
<dbReference type="Pfam" id="PF24225">
    <property type="entry name" value="DUF7441"/>
    <property type="match status" value="1"/>
</dbReference>
<gene>
    <name evidence="2" type="ORF">SSCSM1_173</name>
</gene>
<sequence>MTQLINPTDPQYFSQTSDGLYDRHVYKLNVPGHKSVIIEDYEILRAVWFEQCRNFKGCTVEVLDPTQKKKKGFA</sequence>
<organism evidence="2 3">
    <name type="scientific">Synechococcus phage S-SCSM1</name>
    <dbReference type="NCBI Taxonomy" id="2588487"/>
    <lineage>
        <taxon>Viruses</taxon>
        <taxon>Duplodnaviria</taxon>
        <taxon>Heunggongvirae</taxon>
        <taxon>Uroviricota</taxon>
        <taxon>Caudoviricetes</taxon>
        <taxon>Pantevenvirales</taxon>
        <taxon>Kyanoviridae</taxon>
        <taxon>Zhoulongquanvirus</taxon>
        <taxon>Zhoulongquanvirus esscess</taxon>
    </lineage>
</organism>
<reference evidence="2" key="1">
    <citation type="submission" date="2019-04" db="EMBL/GenBank/DDBJ databases">
        <title>Genomic and proteomic characterization of cyanophage S-SCSM1 provides new insights into understanding the viral gene diversity and phage-host interactions.</title>
        <authorList>
            <person name="Wang Q."/>
            <person name="Xu Y."/>
            <person name="Jiao N."/>
            <person name="Zhang R."/>
        </authorList>
    </citation>
    <scope>NUCLEOTIDE SEQUENCE [LARGE SCALE GENOMIC DNA]</scope>
</reference>
<dbReference type="Proteomes" id="UP000515683">
    <property type="component" value="Segment"/>
</dbReference>
<accession>A0A6M2ZIM8</accession>